<accession>A0A3E0ILT7</accession>
<evidence type="ECO:0000313" key="3">
    <source>
        <dbReference type="Proteomes" id="UP000256562"/>
    </source>
</evidence>
<evidence type="ECO:0000313" key="2">
    <source>
        <dbReference type="EMBL" id="REH90984.1"/>
    </source>
</evidence>
<organism evidence="2 3">
    <name type="scientific">Staphylococcus felis</name>
    <dbReference type="NCBI Taxonomy" id="46127"/>
    <lineage>
        <taxon>Bacteria</taxon>
        <taxon>Bacillati</taxon>
        <taxon>Bacillota</taxon>
        <taxon>Bacilli</taxon>
        <taxon>Bacillales</taxon>
        <taxon>Staphylococcaceae</taxon>
        <taxon>Staphylococcus</taxon>
    </lineage>
</organism>
<dbReference type="Proteomes" id="UP000256562">
    <property type="component" value="Unassembled WGS sequence"/>
</dbReference>
<keyword evidence="1" id="KW-0812">Transmembrane</keyword>
<evidence type="ECO:0000256" key="1">
    <source>
        <dbReference type="SAM" id="Phobius"/>
    </source>
</evidence>
<dbReference type="RefSeq" id="WP_116095179.1">
    <property type="nucleotide sequence ID" value="NZ_QKXN01000144.1"/>
</dbReference>
<sequence>MKQLPLGFIIKLIILSLMVNFTINQLLPTATRTSSWLIEGFLTIVVLIVLTLLYFNIKTGRAKPIPRQPLIYIFKLLILSMLVYFSVISLVHIQTGSMLGSIILGAITGLTTVILVTFFFNGTPPKRK</sequence>
<dbReference type="EMBL" id="QKXQ01000573">
    <property type="protein sequence ID" value="REH90984.1"/>
    <property type="molecule type" value="Genomic_DNA"/>
</dbReference>
<feature type="transmembrane region" description="Helical" evidence="1">
    <location>
        <begin position="36"/>
        <end position="57"/>
    </location>
</feature>
<gene>
    <name evidence="2" type="ORF">DOS83_11905</name>
</gene>
<name>A0A3E0ILT7_9STAP</name>
<comment type="caution">
    <text evidence="2">The sequence shown here is derived from an EMBL/GenBank/DDBJ whole genome shotgun (WGS) entry which is preliminary data.</text>
</comment>
<reference evidence="2 3" key="1">
    <citation type="journal article" date="2018" name="Vet. Microbiol.">
        <title>Characterisation of Staphylococcus felis isolated from cats using whole genome sequencing.</title>
        <authorList>
            <person name="Worthing K."/>
            <person name="Pang S."/>
            <person name="Trott D.J."/>
            <person name="Abraham S."/>
            <person name="Coombs G.W."/>
            <person name="Jordan D."/>
            <person name="McIntyre L."/>
            <person name="Davies M.R."/>
            <person name="Norris J."/>
        </authorList>
    </citation>
    <scope>NUCLEOTIDE SEQUENCE [LARGE SCALE GENOMIC DNA]</scope>
    <source>
        <strain evidence="2 3">F9</strain>
    </source>
</reference>
<keyword evidence="1" id="KW-0472">Membrane</keyword>
<protein>
    <submittedName>
        <fullName evidence="2">Uncharacterized protein</fullName>
    </submittedName>
</protein>
<feature type="transmembrane region" description="Helical" evidence="1">
    <location>
        <begin position="99"/>
        <end position="120"/>
    </location>
</feature>
<dbReference type="AlphaFoldDB" id="A0A3E0ILT7"/>
<feature type="transmembrane region" description="Helical" evidence="1">
    <location>
        <begin position="69"/>
        <end position="93"/>
    </location>
</feature>
<keyword evidence="1" id="KW-1133">Transmembrane helix</keyword>
<proteinExistence type="predicted"/>
<feature type="transmembrane region" description="Helical" evidence="1">
    <location>
        <begin position="12"/>
        <end position="30"/>
    </location>
</feature>